<dbReference type="OrthoDB" id="9942438at2759"/>
<dbReference type="STRING" id="1868482.ENSTSYP00000009095"/>
<dbReference type="GO" id="GO:0034644">
    <property type="term" value="P:cellular response to UV"/>
    <property type="evidence" value="ECO:0007669"/>
    <property type="project" value="Ensembl"/>
</dbReference>
<keyword evidence="2" id="KW-1185">Reference proteome</keyword>
<dbReference type="PANTHER" id="PTHR35541:SF1">
    <property type="entry name" value="RAD9, HUS1, RAD1-INTERACTING NUCLEAR ORPHAN PROTEIN 1"/>
    <property type="match status" value="1"/>
</dbReference>
<dbReference type="Pfam" id="PF15319">
    <property type="entry name" value="RHINO"/>
    <property type="match status" value="1"/>
</dbReference>
<evidence type="ECO:0000313" key="3">
    <source>
        <dbReference type="RefSeq" id="XP_008048453.1"/>
    </source>
</evidence>
<reference evidence="3" key="1">
    <citation type="submission" date="2025-08" db="UniProtKB">
        <authorList>
            <consortium name="RefSeq"/>
        </authorList>
    </citation>
    <scope>IDENTIFICATION</scope>
</reference>
<evidence type="ECO:0000313" key="2">
    <source>
        <dbReference type="Proteomes" id="UP000189704"/>
    </source>
</evidence>
<dbReference type="GO" id="GO:0071479">
    <property type="term" value="P:cellular response to ionizing radiation"/>
    <property type="evidence" value="ECO:0007669"/>
    <property type="project" value="Ensembl"/>
</dbReference>
<sequence length="239" mass="26823">MPPRKKRHQRSQKAPLLFHQPPLESARGHCASPQRPVTHTRQVPSKPMDHSTLTSWVSPEFDTTAESCLPACRKHRHGQARQSSRKSHTSKFPHLTFESPQSSSSETRGTPFISECPSRSGKATSRRPLVPVLSPQSCGDQSTHTLQGVPYAFIPPDIQTPESSFVEEEPVPPEQKENSPPRGPLHTSTPSSPEPGPVLAEDTPEDRYGVKVTWRRRRHLLAYLRERGKLSRSQFLVKD</sequence>
<organism evidence="2 3">
    <name type="scientific">Carlito syrichta</name>
    <name type="common">Philippine tarsier</name>
    <name type="synonym">Tarsius syrichta</name>
    <dbReference type="NCBI Taxonomy" id="1868482"/>
    <lineage>
        <taxon>Eukaryota</taxon>
        <taxon>Metazoa</taxon>
        <taxon>Chordata</taxon>
        <taxon>Craniata</taxon>
        <taxon>Vertebrata</taxon>
        <taxon>Euteleostomi</taxon>
        <taxon>Mammalia</taxon>
        <taxon>Eutheria</taxon>
        <taxon>Euarchontoglires</taxon>
        <taxon>Primates</taxon>
        <taxon>Haplorrhini</taxon>
        <taxon>Tarsiiformes</taxon>
        <taxon>Tarsiidae</taxon>
        <taxon>Carlito</taxon>
    </lineage>
</organism>
<evidence type="ECO:0000256" key="1">
    <source>
        <dbReference type="SAM" id="MobiDB-lite"/>
    </source>
</evidence>
<dbReference type="GO" id="GO:0000785">
    <property type="term" value="C:chromatin"/>
    <property type="evidence" value="ECO:0007669"/>
    <property type="project" value="Ensembl"/>
</dbReference>
<dbReference type="GO" id="GO:0070318">
    <property type="term" value="P:positive regulation of G0 to G1 transition"/>
    <property type="evidence" value="ECO:0007669"/>
    <property type="project" value="Ensembl"/>
</dbReference>
<dbReference type="KEGG" id="csyr:103251670"/>
<dbReference type="GeneID" id="103251670"/>
<dbReference type="GO" id="GO:0035861">
    <property type="term" value="C:site of double-strand break"/>
    <property type="evidence" value="ECO:0007669"/>
    <property type="project" value="Ensembl"/>
</dbReference>
<feature type="compositionally biased region" description="Basic residues" evidence="1">
    <location>
        <begin position="1"/>
        <end position="11"/>
    </location>
</feature>
<gene>
    <name evidence="3" type="primary">RHNO1</name>
</gene>
<feature type="region of interest" description="Disordered" evidence="1">
    <location>
        <begin position="1"/>
        <end position="55"/>
    </location>
</feature>
<dbReference type="Proteomes" id="UP000189704">
    <property type="component" value="Unplaced"/>
</dbReference>
<dbReference type="GO" id="GO:0005634">
    <property type="term" value="C:nucleus"/>
    <property type="evidence" value="ECO:0007669"/>
    <property type="project" value="Ensembl"/>
</dbReference>
<feature type="compositionally biased region" description="Basic residues" evidence="1">
    <location>
        <begin position="72"/>
        <end position="91"/>
    </location>
</feature>
<dbReference type="GO" id="GO:0097681">
    <property type="term" value="P:double-strand break repair via alternative nonhomologous end joining"/>
    <property type="evidence" value="ECO:0007669"/>
    <property type="project" value="Ensembl"/>
</dbReference>
<feature type="region of interest" description="Disordered" evidence="1">
    <location>
        <begin position="72"/>
        <end position="209"/>
    </location>
</feature>
<dbReference type="GO" id="GO:0000725">
    <property type="term" value="P:recombinational repair"/>
    <property type="evidence" value="ECO:0007669"/>
    <property type="project" value="Ensembl"/>
</dbReference>
<dbReference type="RefSeq" id="XP_008048453.1">
    <property type="nucleotide sequence ID" value="XM_008050262.1"/>
</dbReference>
<feature type="compositionally biased region" description="Polar residues" evidence="1">
    <location>
        <begin position="98"/>
        <end position="108"/>
    </location>
</feature>
<dbReference type="OMA" id="PKHHYGS"/>
<dbReference type="GO" id="GO:0140463">
    <property type="term" value="F:chromatin-protein adaptor activity"/>
    <property type="evidence" value="ECO:0007669"/>
    <property type="project" value="Ensembl"/>
</dbReference>
<protein>
    <submittedName>
        <fullName evidence="3">RAD9, HUS1, RAD1-interacting nuclear orphan protein 1</fullName>
    </submittedName>
</protein>
<dbReference type="InterPro" id="IPR029293">
    <property type="entry name" value="RHNO1"/>
</dbReference>
<feature type="compositionally biased region" description="Polar residues" evidence="1">
    <location>
        <begin position="134"/>
        <end position="146"/>
    </location>
</feature>
<dbReference type="GO" id="GO:1990166">
    <property type="term" value="P:protein localization to site of double-strand break"/>
    <property type="evidence" value="ECO:0007669"/>
    <property type="project" value="Ensembl"/>
</dbReference>
<dbReference type="GO" id="GO:0000077">
    <property type="term" value="P:DNA damage checkpoint signaling"/>
    <property type="evidence" value="ECO:0007669"/>
    <property type="project" value="Ensembl"/>
</dbReference>
<dbReference type="CTD" id="83695"/>
<accession>A0A1U7SWB6</accession>
<dbReference type="PANTHER" id="PTHR35541">
    <property type="entry name" value="RAD9, HUS1, RAD1-INTERACTING NUCLEAR ORPHAN PROTEIN 1"/>
    <property type="match status" value="1"/>
</dbReference>
<proteinExistence type="predicted"/>
<dbReference type="AlphaFoldDB" id="A0A1U7SWB6"/>
<name>A0A1U7SWB6_CARSF</name>